<evidence type="ECO:0000256" key="1">
    <source>
        <dbReference type="SAM" id="MobiDB-lite"/>
    </source>
</evidence>
<evidence type="ECO:0000313" key="2">
    <source>
        <dbReference type="EMBL" id="SPO01592.1"/>
    </source>
</evidence>
<sequence>MTTSFSSRRRSASVALKKKQKRSGTPFVSDEGPDSYTTPVPPSPHRRVGSATPKRKRKRGALTEEYKRHDNPAIPSTSSSRGRSDPTFQKQHPARASKFPHSSRSGGEFADGYGCSALPELDAPTLDNTSVQIEKGVPTPEAGTFNHPIYLCDLSDDEELVRTQNDRPSRPMHTIVDSPPNQQADKPPCASCLDHLALWEGTSADPVPLCIYGESTEAKCLRCESLSPRHECLPPGRRFMATAKAMVEAAKAIDSDSTYLAFHNAQTRYLRAKEPAAGGIKLENPKLVLPPLQKETD</sequence>
<dbReference type="AlphaFoldDB" id="A0AAE8MWN7"/>
<reference evidence="2" key="1">
    <citation type="submission" date="2018-03" db="EMBL/GenBank/DDBJ databases">
        <authorList>
            <person name="Guldener U."/>
        </authorList>
    </citation>
    <scope>NUCLEOTIDE SEQUENCE</scope>
</reference>
<feature type="compositionally biased region" description="Polar residues" evidence="1">
    <location>
        <begin position="74"/>
        <end position="90"/>
    </location>
</feature>
<proteinExistence type="predicted"/>
<feature type="compositionally biased region" description="Basic residues" evidence="1">
    <location>
        <begin position="44"/>
        <end position="60"/>
    </location>
</feature>
<evidence type="ECO:0000313" key="3">
    <source>
        <dbReference type="Proteomes" id="UP001187682"/>
    </source>
</evidence>
<feature type="region of interest" description="Disordered" evidence="1">
    <location>
        <begin position="165"/>
        <end position="187"/>
    </location>
</feature>
<feature type="region of interest" description="Disordered" evidence="1">
    <location>
        <begin position="1"/>
        <end position="111"/>
    </location>
</feature>
<keyword evidence="3" id="KW-1185">Reference proteome</keyword>
<protein>
    <submittedName>
        <fullName evidence="2">Uncharacterized protein</fullName>
    </submittedName>
</protein>
<feature type="compositionally biased region" description="Basic residues" evidence="1">
    <location>
        <begin position="7"/>
        <end position="22"/>
    </location>
</feature>
<feature type="compositionally biased region" description="Basic and acidic residues" evidence="1">
    <location>
        <begin position="61"/>
        <end position="71"/>
    </location>
</feature>
<gene>
    <name evidence="2" type="ORF">DNG_04265</name>
</gene>
<dbReference type="Proteomes" id="UP001187682">
    <property type="component" value="Unassembled WGS sequence"/>
</dbReference>
<name>A0AAE8MWN7_9PEZI</name>
<dbReference type="EMBL" id="ONZQ02000005">
    <property type="protein sequence ID" value="SPO01592.1"/>
    <property type="molecule type" value="Genomic_DNA"/>
</dbReference>
<organism evidence="2 3">
    <name type="scientific">Cephalotrichum gorgonifer</name>
    <dbReference type="NCBI Taxonomy" id="2041049"/>
    <lineage>
        <taxon>Eukaryota</taxon>
        <taxon>Fungi</taxon>
        <taxon>Dikarya</taxon>
        <taxon>Ascomycota</taxon>
        <taxon>Pezizomycotina</taxon>
        <taxon>Sordariomycetes</taxon>
        <taxon>Hypocreomycetidae</taxon>
        <taxon>Microascales</taxon>
        <taxon>Microascaceae</taxon>
        <taxon>Cephalotrichum</taxon>
    </lineage>
</organism>
<accession>A0AAE8MWN7</accession>
<comment type="caution">
    <text evidence="2">The sequence shown here is derived from an EMBL/GenBank/DDBJ whole genome shotgun (WGS) entry which is preliminary data.</text>
</comment>